<sequence>MRGQGAETIEKYLDKVLPGTSNRHTVEQRPPAIEAKQRRLPGKPRPADVVLAEYESRNRKRREHIKPPLWRFWAPDPSDVFRWRIELDCGCIEERLKNSYCAEGKVKPDSTIATSSDFDGLAQEWLPPGEFLCCGKHRKRLKPIRNVADWGYCEVREFPADPVEPPQMWADHPDIWAVIQHPEPHKSAFWKTLLDCGHFADVVTDVDWKPEDGPTHPTPERLKEMRAEMAELDRWHKHLLDAGWPRPAPFHECYMCSVVRRLVAYEPIDWVSPRPKPVKPMKPKPSRTALERRLQKLESDAAQLREQLRNLPIED</sequence>
<evidence type="ECO:0000313" key="4">
    <source>
        <dbReference type="Proteomes" id="UP000092389"/>
    </source>
</evidence>
<dbReference type="Proteomes" id="UP000092389">
    <property type="component" value="Unassembled WGS sequence"/>
</dbReference>
<dbReference type="AlphaFoldDB" id="A0A1A2T9Q7"/>
<proteinExistence type="predicted"/>
<evidence type="ECO:0000256" key="1">
    <source>
        <dbReference type="SAM" id="Coils"/>
    </source>
</evidence>
<name>A0A1A2T9Q7_MYCNT</name>
<dbReference type="RefSeq" id="WP_067910839.1">
    <property type="nucleotide sequence ID" value="NZ_LZJP01000042.1"/>
</dbReference>
<feature type="region of interest" description="Disordered" evidence="2">
    <location>
        <begin position="17"/>
        <end position="44"/>
    </location>
</feature>
<reference evidence="3 4" key="1">
    <citation type="submission" date="2016-06" db="EMBL/GenBank/DDBJ databases">
        <authorList>
            <person name="Kjaerup R.B."/>
            <person name="Dalgaard T.S."/>
            <person name="Juul-Madsen H.R."/>
        </authorList>
    </citation>
    <scope>NUCLEOTIDE SEQUENCE [LARGE SCALE GENOMIC DNA]</scope>
    <source>
        <strain evidence="3 4">E152</strain>
    </source>
</reference>
<organism evidence="3 4">
    <name type="scientific">Mycobacterium mantenii</name>
    <dbReference type="NCBI Taxonomy" id="560555"/>
    <lineage>
        <taxon>Bacteria</taxon>
        <taxon>Bacillati</taxon>
        <taxon>Actinomycetota</taxon>
        <taxon>Actinomycetes</taxon>
        <taxon>Mycobacteriales</taxon>
        <taxon>Mycobacteriaceae</taxon>
        <taxon>Mycobacterium</taxon>
        <taxon>Mycobacterium avium complex (MAC)</taxon>
    </lineage>
</organism>
<feature type="coiled-coil region" evidence="1">
    <location>
        <begin position="287"/>
        <end position="314"/>
    </location>
</feature>
<dbReference type="EMBL" id="LZJU01000116">
    <property type="protein sequence ID" value="OBH73135.1"/>
    <property type="molecule type" value="Genomic_DNA"/>
</dbReference>
<evidence type="ECO:0000256" key="2">
    <source>
        <dbReference type="SAM" id="MobiDB-lite"/>
    </source>
</evidence>
<accession>A0A1A2T9Q7</accession>
<evidence type="ECO:0000313" key="3">
    <source>
        <dbReference type="EMBL" id="OBH73135.1"/>
    </source>
</evidence>
<keyword evidence="1" id="KW-0175">Coiled coil</keyword>
<protein>
    <submittedName>
        <fullName evidence="3">Uncharacterized protein</fullName>
    </submittedName>
</protein>
<dbReference type="OrthoDB" id="4567835at2"/>
<gene>
    <name evidence="3" type="ORF">A5683_25280</name>
</gene>
<comment type="caution">
    <text evidence="3">The sequence shown here is derived from an EMBL/GenBank/DDBJ whole genome shotgun (WGS) entry which is preliminary data.</text>
</comment>